<name>A0ABQ3SCV9_9ACTN</name>
<proteinExistence type="inferred from homology"/>
<accession>A0ABQ3SCV9</accession>
<dbReference type="PANTHER" id="PTHR34297">
    <property type="entry name" value="HYPOTHETICAL CYTOSOLIC PROTEIN-RELATED"/>
    <property type="match status" value="1"/>
</dbReference>
<protein>
    <submittedName>
        <fullName evidence="3">Stress protein</fullName>
    </submittedName>
</protein>
<feature type="region of interest" description="Disordered" evidence="2">
    <location>
        <begin position="1"/>
        <end position="52"/>
    </location>
</feature>
<evidence type="ECO:0000313" key="3">
    <source>
        <dbReference type="EMBL" id="GHI65973.1"/>
    </source>
</evidence>
<reference evidence="4" key="1">
    <citation type="submission" date="2023-07" db="EMBL/GenBank/DDBJ databases">
        <title>Whole genome shotgun sequence of Streptomyces cacaoi subsp. asoensis NBRC 13813.</title>
        <authorList>
            <person name="Komaki H."/>
            <person name="Tamura T."/>
        </authorList>
    </citation>
    <scope>NUCLEOTIDE SEQUENCE [LARGE SCALE GENOMIC DNA]</scope>
    <source>
        <strain evidence="4">NBRC 13813</strain>
    </source>
</reference>
<dbReference type="RefSeq" id="WP_189927254.1">
    <property type="nucleotide sequence ID" value="NZ_BMSI01000016.1"/>
</dbReference>
<dbReference type="Proteomes" id="UP000649259">
    <property type="component" value="Unassembled WGS sequence"/>
</dbReference>
<organism evidence="3 4">
    <name type="scientific">Streptomyces asoensis</name>
    <dbReference type="NCBI Taxonomy" id="249586"/>
    <lineage>
        <taxon>Bacteria</taxon>
        <taxon>Bacillati</taxon>
        <taxon>Actinomycetota</taxon>
        <taxon>Actinomycetes</taxon>
        <taxon>Kitasatosporales</taxon>
        <taxon>Streptomycetaceae</taxon>
        <taxon>Streptomyces</taxon>
    </lineage>
</organism>
<dbReference type="GeneID" id="91475361"/>
<evidence type="ECO:0000313" key="4">
    <source>
        <dbReference type="Proteomes" id="UP000649259"/>
    </source>
</evidence>
<dbReference type="PANTHER" id="PTHR34297:SF3">
    <property type="entry name" value="ALKALINE SHOCK PROTEIN 23"/>
    <property type="match status" value="1"/>
</dbReference>
<dbReference type="InterPro" id="IPR005531">
    <property type="entry name" value="Asp23"/>
</dbReference>
<comment type="caution">
    <text evidence="3">The sequence shown here is derived from an EMBL/GenBank/DDBJ whole genome shotgun (WGS) entry which is preliminary data.</text>
</comment>
<dbReference type="Pfam" id="PF03780">
    <property type="entry name" value="Asp23"/>
    <property type="match status" value="1"/>
</dbReference>
<feature type="compositionally biased region" description="Low complexity" evidence="2">
    <location>
        <begin position="12"/>
        <end position="27"/>
    </location>
</feature>
<gene>
    <name evidence="3" type="ORF">Saso_76230</name>
</gene>
<keyword evidence="4" id="KW-1185">Reference proteome</keyword>
<feature type="compositionally biased region" description="Polar residues" evidence="2">
    <location>
        <begin position="33"/>
        <end position="46"/>
    </location>
</feature>
<dbReference type="EMBL" id="BNEB01000006">
    <property type="protein sequence ID" value="GHI65973.1"/>
    <property type="molecule type" value="Genomic_DNA"/>
</dbReference>
<evidence type="ECO:0000256" key="2">
    <source>
        <dbReference type="SAM" id="MobiDB-lite"/>
    </source>
</evidence>
<comment type="similarity">
    <text evidence="1">Belongs to the asp23 family.</text>
</comment>
<evidence type="ECO:0000256" key="1">
    <source>
        <dbReference type="ARBA" id="ARBA00005721"/>
    </source>
</evidence>
<sequence>MTTQTAPTAKDVSTPSTPSTPSAPSVPQRTGAPRTTTAVSDGTTGADQPAADRGRTSIADVVVVKVAGIAAREIPGVYDMGGGLSRTIGAVRDRVPGGRPNVGRGVKVEVGERQTAIDLDLVVEYGAAITDVARDVRENVVSAVERITGLEVVEVNITVNDVHLPEDEDESTAAAASRVA</sequence>